<reference evidence="1 2" key="1">
    <citation type="journal article" date="2018" name="Front. Plant Sci.">
        <title>Red Clover (Trifolium pratense) and Zigzag Clover (T. medium) - A Picture of Genomic Similarities and Differences.</title>
        <authorList>
            <person name="Dluhosova J."/>
            <person name="Istvanek J."/>
            <person name="Nedelnik J."/>
            <person name="Repkova J."/>
        </authorList>
    </citation>
    <scope>NUCLEOTIDE SEQUENCE [LARGE SCALE GENOMIC DNA]</scope>
    <source>
        <strain evidence="2">cv. 10/8</strain>
        <tissue evidence="1">Leaf</tissue>
    </source>
</reference>
<sequence length="60" mass="6205">SARSLEPELHLEGADAPRSVAVAPSFVHGAPALLPAAQPAVGWGHCLLKWNPAKLLCDAP</sequence>
<organism evidence="1 2">
    <name type="scientific">Trifolium medium</name>
    <dbReference type="NCBI Taxonomy" id="97028"/>
    <lineage>
        <taxon>Eukaryota</taxon>
        <taxon>Viridiplantae</taxon>
        <taxon>Streptophyta</taxon>
        <taxon>Embryophyta</taxon>
        <taxon>Tracheophyta</taxon>
        <taxon>Spermatophyta</taxon>
        <taxon>Magnoliopsida</taxon>
        <taxon>eudicotyledons</taxon>
        <taxon>Gunneridae</taxon>
        <taxon>Pentapetalae</taxon>
        <taxon>rosids</taxon>
        <taxon>fabids</taxon>
        <taxon>Fabales</taxon>
        <taxon>Fabaceae</taxon>
        <taxon>Papilionoideae</taxon>
        <taxon>50 kb inversion clade</taxon>
        <taxon>NPAAA clade</taxon>
        <taxon>Hologalegina</taxon>
        <taxon>IRL clade</taxon>
        <taxon>Trifolieae</taxon>
        <taxon>Trifolium</taxon>
    </lineage>
</organism>
<accession>A0A392T0Z6</accession>
<comment type="caution">
    <text evidence="1">The sequence shown here is derived from an EMBL/GenBank/DDBJ whole genome shotgun (WGS) entry which is preliminary data.</text>
</comment>
<proteinExistence type="predicted"/>
<name>A0A392T0Z6_9FABA</name>
<protein>
    <submittedName>
        <fullName evidence="1">Uncharacterized protein</fullName>
    </submittedName>
</protein>
<dbReference type="AlphaFoldDB" id="A0A392T0Z6"/>
<keyword evidence="2" id="KW-1185">Reference proteome</keyword>
<dbReference type="Proteomes" id="UP000265520">
    <property type="component" value="Unassembled WGS sequence"/>
</dbReference>
<evidence type="ECO:0000313" key="1">
    <source>
        <dbReference type="EMBL" id="MCI54057.1"/>
    </source>
</evidence>
<feature type="non-terminal residue" evidence="1">
    <location>
        <position position="1"/>
    </location>
</feature>
<dbReference type="EMBL" id="LXQA010473548">
    <property type="protein sequence ID" value="MCI54057.1"/>
    <property type="molecule type" value="Genomic_DNA"/>
</dbReference>
<evidence type="ECO:0000313" key="2">
    <source>
        <dbReference type="Proteomes" id="UP000265520"/>
    </source>
</evidence>